<feature type="compositionally biased region" description="Low complexity" evidence="1">
    <location>
        <begin position="70"/>
        <end position="83"/>
    </location>
</feature>
<evidence type="ECO:0000313" key="3">
    <source>
        <dbReference type="Proteomes" id="UP001323405"/>
    </source>
</evidence>
<reference evidence="2 3" key="1">
    <citation type="journal article" date="2023" name="bioRxiv">
        <title>High-quality genome assemblies of four members of thePodospora anserinaspecies complex.</title>
        <authorList>
            <person name="Ament-Velasquez S.L."/>
            <person name="Vogan A.A."/>
            <person name="Wallerman O."/>
            <person name="Hartmann F."/>
            <person name="Gautier V."/>
            <person name="Silar P."/>
            <person name="Giraud T."/>
            <person name="Johannesson H."/>
        </authorList>
    </citation>
    <scope>NUCLEOTIDE SEQUENCE [LARGE SCALE GENOMIC DNA]</scope>
    <source>
        <strain evidence="2 3">CBS 415.72m</strain>
    </source>
</reference>
<protein>
    <submittedName>
        <fullName evidence="2">Uncharacterized protein</fullName>
    </submittedName>
</protein>
<feature type="region of interest" description="Disordered" evidence="1">
    <location>
        <begin position="58"/>
        <end position="113"/>
    </location>
</feature>
<comment type="caution">
    <text evidence="2">The sequence shown here is derived from an EMBL/GenBank/DDBJ whole genome shotgun (WGS) entry which is preliminary data.</text>
</comment>
<keyword evidence="3" id="KW-1185">Reference proteome</keyword>
<dbReference type="Proteomes" id="UP001323405">
    <property type="component" value="Unassembled WGS sequence"/>
</dbReference>
<name>A0ABR0G2R4_9PEZI</name>
<sequence length="579" mass="65653">METNPAVTSTQAALADRESLLSIQRQGHRHRNYAHFSRFRFSSDVKILECLAHIKATQAKKGAVPRPNPSIQSSSQNTNAQNQPDGGDQNSRGNNDGNASDSDGEDDQQRQGLAQVTEDGFSRLQTLQTLLETSDPVISNQIRWLRIEDPDNFVLFCHLAALEALQQPWDRVLKRIRSNVDESIELVPVIQQYYQKVVGRPRKASDQFINLAHRMERWDSNLARFDEQHRRWKLIPVRGDAPIKQPLEFHIDIRKRFNTICSTENTEFFWWAEQAILRVLSRFDAHREHQPLRNTPFMPYTAKHLIGVVENIYSQLWMECSSLTWSEDTSRRVFSLARRFIRTSLTEDEETKRMVDVAVVVDCFVNKVWLDVGRGICKALKAGQTTCSTDDLEIPKILRHSRAENNLKDTYKIWLVSSHKSDPNAQAAALIEADLGPLQYQGVDKVNPSELSRVCASVYDRLGPARLPNATFFSDAFPEPGKPYLLVFEGPWLIKVVKISTEESIHMGWHPLAKGQSGYGRFYAIQMGGVKIPVLTSMEETMVQMMIPDGQLVSRADVAKQMEDGGGTLPRGVDGQTDV</sequence>
<feature type="compositionally biased region" description="Polar residues" evidence="1">
    <location>
        <begin position="88"/>
        <end position="101"/>
    </location>
</feature>
<dbReference type="RefSeq" id="XP_062738999.1">
    <property type="nucleotide sequence ID" value="XM_062893159.1"/>
</dbReference>
<gene>
    <name evidence="2" type="ORF">QC762_703080</name>
</gene>
<evidence type="ECO:0000313" key="2">
    <source>
        <dbReference type="EMBL" id="KAK4650024.1"/>
    </source>
</evidence>
<dbReference type="EMBL" id="JAFFHA010000009">
    <property type="protein sequence ID" value="KAK4650024.1"/>
    <property type="molecule type" value="Genomic_DNA"/>
</dbReference>
<proteinExistence type="predicted"/>
<dbReference type="GeneID" id="87913066"/>
<accession>A0ABR0G2R4</accession>
<evidence type="ECO:0000256" key="1">
    <source>
        <dbReference type="SAM" id="MobiDB-lite"/>
    </source>
</evidence>
<organism evidence="2 3">
    <name type="scientific">Podospora pseudocomata</name>
    <dbReference type="NCBI Taxonomy" id="2093779"/>
    <lineage>
        <taxon>Eukaryota</taxon>
        <taxon>Fungi</taxon>
        <taxon>Dikarya</taxon>
        <taxon>Ascomycota</taxon>
        <taxon>Pezizomycotina</taxon>
        <taxon>Sordariomycetes</taxon>
        <taxon>Sordariomycetidae</taxon>
        <taxon>Sordariales</taxon>
        <taxon>Podosporaceae</taxon>
        <taxon>Podospora</taxon>
    </lineage>
</organism>